<dbReference type="Pfam" id="PF06738">
    <property type="entry name" value="ThrE"/>
    <property type="match status" value="1"/>
</dbReference>
<evidence type="ECO:0000313" key="9">
    <source>
        <dbReference type="EMBL" id="MPL55289.1"/>
    </source>
</evidence>
<evidence type="ECO:0000256" key="3">
    <source>
        <dbReference type="ARBA" id="ARBA00022692"/>
    </source>
</evidence>
<dbReference type="InterPro" id="IPR010619">
    <property type="entry name" value="ThrE-like_N"/>
</dbReference>
<feature type="transmembrane region" description="Helical" evidence="7">
    <location>
        <begin position="211"/>
        <end position="233"/>
    </location>
</feature>
<dbReference type="AlphaFoldDB" id="A0A644SKX3"/>
<feature type="domain" description="Threonine/serine exporter-like N-terminal" evidence="8">
    <location>
        <begin position="25"/>
        <end position="262"/>
    </location>
</feature>
<evidence type="ECO:0000256" key="4">
    <source>
        <dbReference type="ARBA" id="ARBA00022989"/>
    </source>
</evidence>
<dbReference type="PANTHER" id="PTHR34390:SF2">
    <property type="entry name" value="SUCCINATE TRANSPORTER SUBUNIT YJJP-RELATED"/>
    <property type="match status" value="1"/>
</dbReference>
<dbReference type="GO" id="GO:0015744">
    <property type="term" value="P:succinate transport"/>
    <property type="evidence" value="ECO:0007669"/>
    <property type="project" value="TreeGrafter"/>
</dbReference>
<evidence type="ECO:0000256" key="7">
    <source>
        <dbReference type="SAM" id="Phobius"/>
    </source>
</evidence>
<dbReference type="EMBL" id="VSSQ01000001">
    <property type="protein sequence ID" value="MPL55289.1"/>
    <property type="molecule type" value="Genomic_DNA"/>
</dbReference>
<protein>
    <submittedName>
        <fullName evidence="9">Inner membrane protein YjjP</fullName>
    </submittedName>
</protein>
<dbReference type="GO" id="GO:0022857">
    <property type="term" value="F:transmembrane transporter activity"/>
    <property type="evidence" value="ECO:0007669"/>
    <property type="project" value="InterPro"/>
</dbReference>
<feature type="transmembrane region" description="Helical" evidence="7">
    <location>
        <begin position="157"/>
        <end position="174"/>
    </location>
</feature>
<proteinExistence type="inferred from homology"/>
<dbReference type="GO" id="GO:0005886">
    <property type="term" value="C:plasma membrane"/>
    <property type="evidence" value="ECO:0007669"/>
    <property type="project" value="UniProtKB-SubCell"/>
</dbReference>
<feature type="transmembrane region" description="Helical" evidence="7">
    <location>
        <begin position="133"/>
        <end position="151"/>
    </location>
</feature>
<dbReference type="PANTHER" id="PTHR34390">
    <property type="entry name" value="UPF0442 PROTEIN YJJB-RELATED"/>
    <property type="match status" value="1"/>
</dbReference>
<organism evidence="9">
    <name type="scientific">bioreactor metagenome</name>
    <dbReference type="NCBI Taxonomy" id="1076179"/>
    <lineage>
        <taxon>unclassified sequences</taxon>
        <taxon>metagenomes</taxon>
        <taxon>ecological metagenomes</taxon>
    </lineage>
</organism>
<keyword evidence="4 7" id="KW-1133">Transmembrane helix</keyword>
<gene>
    <name evidence="9" type="primary">yjjP_1</name>
    <name evidence="9" type="ORF">SDC9_00759</name>
</gene>
<evidence type="ECO:0000259" key="8">
    <source>
        <dbReference type="Pfam" id="PF06738"/>
    </source>
</evidence>
<evidence type="ECO:0000256" key="1">
    <source>
        <dbReference type="ARBA" id="ARBA00004651"/>
    </source>
</evidence>
<feature type="transmembrane region" description="Helical" evidence="7">
    <location>
        <begin position="245"/>
        <end position="267"/>
    </location>
</feature>
<keyword evidence="3 7" id="KW-0812">Transmembrane</keyword>
<sequence length="271" mass="30035">MRSKNLKMKSEMLQEKPLIEKYNDLLLDIGSTLMVAGAHCGRIDRNIKRIADVFEVDIEIFYSFNGIILTTKMRNNPSETATHYKRLPSHGVHFGILNEISLLSWKVVSDHLDYPHIKREFEKIKKLSHHKRIQIILGVGIACASLCILAKGDFIDATFAFFASMLGLIARQEISKRKFNVMLAISGGAFVTSFIASINVFYGIGALPEKALATSVLYLVPGVQLVNAVIDLIEGYVATAIARGFYAGFLLLCIAAGMALSILIFGINNFY</sequence>
<dbReference type="InterPro" id="IPR050539">
    <property type="entry name" value="ThrE_Dicarb/AminoAcid_Exp"/>
</dbReference>
<evidence type="ECO:0000256" key="5">
    <source>
        <dbReference type="ARBA" id="ARBA00023136"/>
    </source>
</evidence>
<name>A0A644SKX3_9ZZZZ</name>
<accession>A0A644SKX3</accession>
<comment type="subcellular location">
    <subcellularLocation>
        <location evidence="1">Cell membrane</location>
        <topology evidence="1">Multi-pass membrane protein</topology>
    </subcellularLocation>
</comment>
<evidence type="ECO:0000256" key="6">
    <source>
        <dbReference type="ARBA" id="ARBA00034125"/>
    </source>
</evidence>
<comment type="caution">
    <text evidence="9">The sequence shown here is derived from an EMBL/GenBank/DDBJ whole genome shotgun (WGS) entry which is preliminary data.</text>
</comment>
<keyword evidence="2" id="KW-1003">Cell membrane</keyword>
<evidence type="ECO:0000256" key="2">
    <source>
        <dbReference type="ARBA" id="ARBA00022475"/>
    </source>
</evidence>
<feature type="transmembrane region" description="Helical" evidence="7">
    <location>
        <begin position="181"/>
        <end position="205"/>
    </location>
</feature>
<keyword evidence="5 7" id="KW-0472">Membrane</keyword>
<comment type="similarity">
    <text evidence="6">Belongs to the ThrE exporter (TC 2.A.79) family.</text>
</comment>
<reference evidence="9" key="1">
    <citation type="submission" date="2019-08" db="EMBL/GenBank/DDBJ databases">
        <authorList>
            <person name="Kucharzyk K."/>
            <person name="Murdoch R.W."/>
            <person name="Higgins S."/>
            <person name="Loffler F."/>
        </authorList>
    </citation>
    <scope>NUCLEOTIDE SEQUENCE</scope>
</reference>